<feature type="domain" description="HTH myb-type" evidence="9">
    <location>
        <begin position="83"/>
        <end position="137"/>
    </location>
</feature>
<evidence type="ECO:0000256" key="5">
    <source>
        <dbReference type="ARBA" id="ARBA00023163"/>
    </source>
</evidence>
<keyword evidence="4" id="KW-0238">DNA-binding</keyword>
<gene>
    <name evidence="10" type="ORF">CITCOLO1_LOCUS8070</name>
</gene>
<organism evidence="10 11">
    <name type="scientific">Citrullus colocynthis</name>
    <name type="common">colocynth</name>
    <dbReference type="NCBI Taxonomy" id="252529"/>
    <lineage>
        <taxon>Eukaryota</taxon>
        <taxon>Viridiplantae</taxon>
        <taxon>Streptophyta</taxon>
        <taxon>Embryophyta</taxon>
        <taxon>Tracheophyta</taxon>
        <taxon>Spermatophyta</taxon>
        <taxon>Magnoliopsida</taxon>
        <taxon>eudicotyledons</taxon>
        <taxon>Gunneridae</taxon>
        <taxon>Pentapetalae</taxon>
        <taxon>rosids</taxon>
        <taxon>fabids</taxon>
        <taxon>Cucurbitales</taxon>
        <taxon>Cucurbitaceae</taxon>
        <taxon>Benincaseae</taxon>
        <taxon>Citrullus</taxon>
    </lineage>
</organism>
<keyword evidence="5" id="KW-0804">Transcription</keyword>
<dbReference type="Proteomes" id="UP001642487">
    <property type="component" value="Chromosome 2"/>
</dbReference>
<dbReference type="InterPro" id="IPR001005">
    <property type="entry name" value="SANT/Myb"/>
</dbReference>
<feature type="region of interest" description="Disordered" evidence="7">
    <location>
        <begin position="402"/>
        <end position="435"/>
    </location>
</feature>
<feature type="region of interest" description="Disordered" evidence="7">
    <location>
        <begin position="1"/>
        <end position="37"/>
    </location>
</feature>
<feature type="region of interest" description="Disordered" evidence="7">
    <location>
        <begin position="313"/>
        <end position="338"/>
    </location>
</feature>
<dbReference type="InterPro" id="IPR009057">
    <property type="entry name" value="Homeodomain-like_sf"/>
</dbReference>
<comment type="subcellular location">
    <subcellularLocation>
        <location evidence="1">Nucleus</location>
    </subcellularLocation>
</comment>
<evidence type="ECO:0000256" key="2">
    <source>
        <dbReference type="ARBA" id="ARBA00022737"/>
    </source>
</evidence>
<dbReference type="SMART" id="SM00717">
    <property type="entry name" value="SANT"/>
    <property type="match status" value="2"/>
</dbReference>
<evidence type="ECO:0000313" key="11">
    <source>
        <dbReference type="Proteomes" id="UP001642487"/>
    </source>
</evidence>
<keyword evidence="3" id="KW-0805">Transcription regulation</keyword>
<feature type="domain" description="Myb-like" evidence="8">
    <location>
        <begin position="83"/>
        <end position="133"/>
    </location>
</feature>
<sequence>MVESKGEKGKSEGDHQHHAGSGGGGENGGGRALKKGPWTSAEDGILIEYVKKHGEGNWNAVQKHTGLARCGKSCRLRWANHLRPNLKKGSFSQEEERIIIELHAKLGNKWARMAAQLPGRTDNEIKNYWNTRMKRRQRAGLPLYPLEIQQEATAFHLRQHHHHHHHHQPQQQQQQQQHNSSSASAVATNFSAIRHKPDFNNHHPNSVSIFNFSSNMNNSQKNFSDGSSFYATPTSQFKFFPENNNGGGGFALPLSPVSPFPQIGQQMNQSFSPPPQAALQLSYGGYVCNSNSGLNSMILGAPYHHLIPGLETELPSIQTPPHSTTPASSGTSGGEGIMAAANSGLLDDVLLEAEARSRNEKQSKEESSSAGEMKQRINQGSTEDEDATLYVESVFGSSGGEVAAAAAAENHSDEFSSSHSSSRKRPRMEPLDEMDSMDDDDLMSLLNNFQSGMPVPEWYSGSSDDDLGINMHNGPSLCESNGNPRGDEQRQNVASPSAVASSPVLEWSLGSSCWNNMPSIC</sequence>
<evidence type="ECO:0000256" key="4">
    <source>
        <dbReference type="ARBA" id="ARBA00023125"/>
    </source>
</evidence>
<evidence type="ECO:0000256" key="6">
    <source>
        <dbReference type="ARBA" id="ARBA00023242"/>
    </source>
</evidence>
<protein>
    <submittedName>
        <fullName evidence="10">Uncharacterized protein</fullName>
    </submittedName>
</protein>
<feature type="domain" description="HTH myb-type" evidence="9">
    <location>
        <begin position="30"/>
        <end position="82"/>
    </location>
</feature>
<feature type="compositionally biased region" description="Low complexity" evidence="7">
    <location>
        <begin position="169"/>
        <end position="178"/>
    </location>
</feature>
<evidence type="ECO:0000256" key="1">
    <source>
        <dbReference type="ARBA" id="ARBA00004123"/>
    </source>
</evidence>
<dbReference type="PROSITE" id="PS51294">
    <property type="entry name" value="HTH_MYB"/>
    <property type="match status" value="2"/>
</dbReference>
<evidence type="ECO:0000259" key="8">
    <source>
        <dbReference type="PROSITE" id="PS50090"/>
    </source>
</evidence>
<feature type="region of interest" description="Disordered" evidence="7">
    <location>
        <begin position="157"/>
        <end position="186"/>
    </location>
</feature>
<keyword evidence="2" id="KW-0677">Repeat</keyword>
<dbReference type="PANTHER" id="PTHR47995">
    <property type="entry name" value="TRANSCRIPTION FACTOR MYB33-RELATED"/>
    <property type="match status" value="1"/>
</dbReference>
<dbReference type="Gene3D" id="1.10.10.60">
    <property type="entry name" value="Homeodomain-like"/>
    <property type="match status" value="2"/>
</dbReference>
<feature type="compositionally biased region" description="Basic residues" evidence="7">
    <location>
        <begin position="157"/>
        <end position="168"/>
    </location>
</feature>
<feature type="compositionally biased region" description="Gly residues" evidence="7">
    <location>
        <begin position="20"/>
        <end position="31"/>
    </location>
</feature>
<name>A0ABP0Y6X1_9ROSI</name>
<evidence type="ECO:0000259" key="9">
    <source>
        <dbReference type="PROSITE" id="PS51294"/>
    </source>
</evidence>
<feature type="domain" description="Myb-like" evidence="8">
    <location>
        <begin position="30"/>
        <end position="82"/>
    </location>
</feature>
<proteinExistence type="predicted"/>
<dbReference type="Pfam" id="PF00249">
    <property type="entry name" value="Myb_DNA-binding"/>
    <property type="match status" value="2"/>
</dbReference>
<dbReference type="EMBL" id="OZ021736">
    <property type="protein sequence ID" value="CAK9316218.1"/>
    <property type="molecule type" value="Genomic_DNA"/>
</dbReference>
<dbReference type="PANTHER" id="PTHR47995:SF18">
    <property type="entry name" value="TRANSCRIPTION FACTOR MYB65"/>
    <property type="match status" value="1"/>
</dbReference>
<feature type="region of interest" description="Disordered" evidence="7">
    <location>
        <begin position="467"/>
        <end position="500"/>
    </location>
</feature>
<feature type="compositionally biased region" description="Basic and acidic residues" evidence="7">
    <location>
        <begin position="356"/>
        <end position="367"/>
    </location>
</feature>
<dbReference type="InterPro" id="IPR017930">
    <property type="entry name" value="Myb_dom"/>
</dbReference>
<dbReference type="SUPFAM" id="SSF46689">
    <property type="entry name" value="Homeodomain-like"/>
    <property type="match status" value="1"/>
</dbReference>
<accession>A0ABP0Y6X1</accession>
<reference evidence="10 11" key="1">
    <citation type="submission" date="2024-03" db="EMBL/GenBank/DDBJ databases">
        <authorList>
            <person name="Gkanogiannis A."/>
            <person name="Becerra Lopez-Lavalle L."/>
        </authorList>
    </citation>
    <scope>NUCLEOTIDE SEQUENCE [LARGE SCALE GENOMIC DNA]</scope>
</reference>
<dbReference type="CDD" id="cd00167">
    <property type="entry name" value="SANT"/>
    <property type="match status" value="2"/>
</dbReference>
<feature type="compositionally biased region" description="Basic and acidic residues" evidence="7">
    <location>
        <begin position="1"/>
        <end position="17"/>
    </location>
</feature>
<dbReference type="PROSITE" id="PS50090">
    <property type="entry name" value="MYB_LIKE"/>
    <property type="match status" value="2"/>
</dbReference>
<evidence type="ECO:0000256" key="3">
    <source>
        <dbReference type="ARBA" id="ARBA00023015"/>
    </source>
</evidence>
<feature type="region of interest" description="Disordered" evidence="7">
    <location>
        <begin position="356"/>
        <end position="386"/>
    </location>
</feature>
<evidence type="ECO:0000256" key="7">
    <source>
        <dbReference type="SAM" id="MobiDB-lite"/>
    </source>
</evidence>
<evidence type="ECO:0000313" key="10">
    <source>
        <dbReference type="EMBL" id="CAK9316218.1"/>
    </source>
</evidence>
<keyword evidence="6" id="KW-0539">Nucleus</keyword>
<keyword evidence="11" id="KW-1185">Reference proteome</keyword>
<feature type="compositionally biased region" description="Low complexity" evidence="7">
    <location>
        <begin position="319"/>
        <end position="330"/>
    </location>
</feature>